<evidence type="ECO:0000256" key="5">
    <source>
        <dbReference type="SAM" id="MobiDB-lite"/>
    </source>
</evidence>
<feature type="region of interest" description="Disordered" evidence="5">
    <location>
        <begin position="163"/>
        <end position="185"/>
    </location>
</feature>
<keyword evidence="1" id="KW-0134">Cell wall</keyword>
<feature type="domain" description="Gram-positive cocci surface proteins LPxTG" evidence="6">
    <location>
        <begin position="2800"/>
        <end position="2836"/>
    </location>
</feature>
<feature type="compositionally biased region" description="Basic and acidic residues" evidence="5">
    <location>
        <begin position="175"/>
        <end position="185"/>
    </location>
</feature>
<dbReference type="Pfam" id="PF00746">
    <property type="entry name" value="Gram_pos_anchor"/>
    <property type="match status" value="1"/>
</dbReference>
<protein>
    <submittedName>
        <fullName evidence="7">LPXTG-motif cell wall anchor domain protein</fullName>
    </submittedName>
</protein>
<dbReference type="PANTHER" id="PTHR45661">
    <property type="entry name" value="SURFACE ANTIGEN"/>
    <property type="match status" value="1"/>
</dbReference>
<dbReference type="InterPro" id="IPR042229">
    <property type="entry name" value="Listeria/Bacterioides_rpt_sf"/>
</dbReference>
<accession>A0A0Z8KSI3</accession>
<gene>
    <name evidence="7" type="ORF">ERS132452_00779</name>
</gene>
<evidence type="ECO:0000313" key="7">
    <source>
        <dbReference type="EMBL" id="CYV77428.1"/>
    </source>
</evidence>
<dbReference type="InterPro" id="IPR026906">
    <property type="entry name" value="LRR_5"/>
</dbReference>
<dbReference type="RefSeq" id="WP_044673729.1">
    <property type="nucleotide sequence ID" value="NZ_CEDG01000017.1"/>
</dbReference>
<name>A0A0Z8KSI3_STRSU</name>
<dbReference type="SUPFAM" id="SSF52058">
    <property type="entry name" value="L domain-like"/>
    <property type="match status" value="6"/>
</dbReference>
<dbReference type="InterPro" id="IPR005877">
    <property type="entry name" value="YSIRK_signal_dom"/>
</dbReference>
<keyword evidence="4" id="KW-0572">Peptidoglycan-anchor</keyword>
<evidence type="ECO:0000256" key="4">
    <source>
        <dbReference type="ARBA" id="ARBA00023088"/>
    </source>
</evidence>
<dbReference type="InterPro" id="IPR019931">
    <property type="entry name" value="LPXTG_anchor"/>
</dbReference>
<evidence type="ECO:0000256" key="3">
    <source>
        <dbReference type="ARBA" id="ARBA00022729"/>
    </source>
</evidence>
<dbReference type="PANTHER" id="PTHR45661:SF3">
    <property type="entry name" value="IG-LIKE DOMAIN-CONTAINING PROTEIN"/>
    <property type="match status" value="1"/>
</dbReference>
<dbReference type="Gene3D" id="2.60.40.1120">
    <property type="entry name" value="Carboxypeptidase-like, regulatory domain"/>
    <property type="match status" value="1"/>
</dbReference>
<dbReference type="InterPro" id="IPR008969">
    <property type="entry name" value="CarboxyPept-like_regulatory"/>
</dbReference>
<dbReference type="Pfam" id="PF13306">
    <property type="entry name" value="LRR_5"/>
    <property type="match status" value="9"/>
</dbReference>
<reference evidence="7 8" key="1">
    <citation type="submission" date="2016-02" db="EMBL/GenBank/DDBJ databases">
        <authorList>
            <consortium name="Pathogen Informatics"/>
        </authorList>
    </citation>
    <scope>NUCLEOTIDE SEQUENCE [LARGE SCALE GENOMIC DNA]</scope>
    <source>
        <strain evidence="7 8">LSS90</strain>
    </source>
</reference>
<dbReference type="NCBIfam" id="TIGR01168">
    <property type="entry name" value="YSIRK_signal"/>
    <property type="match status" value="1"/>
</dbReference>
<dbReference type="SUPFAM" id="SSF49464">
    <property type="entry name" value="Carboxypeptidase regulatory domain-like"/>
    <property type="match status" value="1"/>
</dbReference>
<sequence length="2836" mass="310019">MKKTQTKHSKFFKSLFHPREIFSIRKFSFGVTSVLLGSFFIGGQPVHAEEISQKAETPQTVVEESIHAEAPTEVAVDDTSTKVAEVVPESEVATIELIEASEISESPVDSNQESGVKENVVIESSVVDVTEQGDGESTVLNKVEKSDEKLSELPINIPNESIETRVDTASYSDRSASEEDPKVEEENQKRLKYFAELNSSGFSRIEIPEGMTTIDANAFSGNQNLKEIILPTTLTTIGYGAFENSGLEKIILPTSLTYIGERAFAGISTLKEVVIPKNLTYAPNIFTGSNNLKKVTFEDGITVIPASILAGTSVEEIQLPSSVETIDSYAFSENKYLKKINLKDGVKAIHSGAFAGNTSLAQVELPEGLEYIADSAFNGTTSLTSIVIPTSVKGISYSAFFDSGLTSIQLPENLETIDNYAFSSTRLSEVKLPASLKYLGWGAFANIESLKRVEINSDIETGYYSNSWHSPFASSPLTGVRIKDGVTIIADRMFEGQPDISSLSLPSSLLEIKPYAFEGIGVESLVLPAGLQKLGTHSFASSSNLKSVIIPSSLVEGDGAFIDSKDLVNISFASGTTKIIDGLFRGTGFSEFTIPEGITEIGANAFSENENLTTITLPSTLRTIGANAFANTSLKRIVLPPGMKKIPDGLLQGTKVEEFVIPEGVEEIGVQAFAYNTFLKSVVLPSSLKKIGYGAFQNTGIESIIFKDGLVEIDDYAFSNTNLKSVLLPNSVTRLGGSAFSGISTLTSVTLSEGLTEINAGTFSGTSLERVTLPSAVTTIHDSAFSRVSALKDIIFSDGLKRIERSAFDGTGLTDVTLPSQLEYLGAGAFATESLRSIHIPQSLKEVESIYWLPGPFTGATNLQTVTFETGIRQIVANLFRGSHIESMDLPATVEEIGSSAFAESGLKEIGLQNGLKKIGASAFYRTSLESIHIPDSVTEIGTLTFAESLKLKQAKLSASITYVPASMFSNTILSRIDIPTGVERIEDGAFYSTNLSRVILPETLKEIGASAFADTPLTSISFPANLEKIGNGAFWKTSLEEVTIPKTIKELGGAVFSEIATLKEAHVAKDFVGGDATFRGSSILEKVTFEEGRTEIPSEFFANTGVKEVILPKELKVIGSGAFRSTHNLKVIDLGEKLEELGSEAFRNSGLTRITLPDSLTSFGYAAFADSSSLQSVRLPETLTNIPEEAFQNTGLLSLNLPSSVTRIERAAFANAKISTIDFSTGLETIGGGAFSGNRFEKLELPKSLKELGYSAFSDNNNLTFLYINSDLEHDRYGSYYYNSSPFKHSNYSSDTKSLYVEFKDGVTKIPARLFAEAKQVIRVDLPEGLKEIGESAFYGTSIMKDESKESAPKPPANENSNAEKEQQNAPFDAVSMTRLELPDSLETIGNHAFGGIDTLTSVNIPKNLVVADQAFAGSRNLTHLRNNVEGIRIPDGMLEETGVATFIVPEGVTEIGKYALRNNKTTDNSSPFGSSSSGPVKWAGLTNVILPSTLTKIDSRTFESTSITFIDVPNGVSEIGDGAFRFNTELETVKLPKELKKLGGYLFEGNEKMTLLVLPDKVESIDVNAFVNMPNLEKVYIPASVNTIGENLIFNPNTTFYVAAGSYAEKYMKERNIPYEIAGDDYKHYNDGIVQNARFSVASQSLKQSGRLALDLNYSFDTAGRNITDKEIRVTLPKGAVTFGKQISIDGKVRDATVENDVLIIKNIADTGRIRFVVTTNASELTQLQLAAQVLYKEYGIQKSEVLGHLNEEMPFLMIKADTAISGNRVRIVGRTKPNTTVEFKIFEPIIGGTMHYVHATQNTWEEGLALAQNIVSDMTGQFEAVLNLDFEKLFDVSAKQGDSFKIRAIATVEGMQVKADSEKIIFEESLPTLSSFIMKYGGKEYDLADGEADNGQLIFKPGQEFEFVVRLENDIDVAYLEVLTSRNGVVKKVHLSKQETDDLDDTSHTYTFKGLFDPTNPDFVPGDFVLRVVPKGSEPEDNVKNRVAMEELLEQLQIITGRWSAQEGFSKVGTGSIYEAFLNFISESQSENIIGIMLEIGKKTFDFTQQGLGAFTLPIGIFDEMLQIKKDMADFVLRMGMSTGDIKYFALYKDIVGKFPEIVSKDKIGKVEDIIVGLKAGKNFETLAGISNYLDSKSHIFKGLEAISVGVTVIEFILREMMYQEIVKSSKNIPVVKDSTVLDSMEINVDGVNALSPLDNNIEIYYTTAAVSVIYDLISLGTSITGLNIVNLISGIAKLGTDLAISAADFLTGAKKPTPKFDEMKVEAYKNMMENYFLDVRALYMNKFGYYGYKQQWNQSGLKAFNLNLESYTPIIDPSGRVLNSVTGKPVVNATAKVYYKDEDGNEVLWNAGDYSQLNPVLTTIHGEYAWDVPEGLWKVKIEKDGYEVAESDWLPVPPPHTEVNFNLQPKTYSLTFVLDGGKATSILPTSYMTEVEFALPLAEKEGYDFFGWFDNEDRTGTPVTTSLFSTVGDKKLWAGWDIPLVTEVPNTAPTSPELPSVKIETTVRRQETVLTTDVVDYYDDPTLADHLTREELATPGLLVTELTDYYVDGVLVRTDTKEISRTDATPKKVYRGTKHVTAVPDTAPTSPELPTVKIETKVRRVETVLITDVVDYYDDPTLADHITREESGTTGLLVTELTDHYVDGVLVRTDTKEISRTEATPKKVYRGTKHVTAVPDTAPSAPILPTITIRKEERSFTTSEVIHLEDAGLVVGQTREEEGRPGFVIVEIIDYYVDGKVIKTEEVIVSREEATPKILYHGTEPMDPINLPEPIQSDVSSSQVVGIQNTDSKRELPQTGQENSIFSSVLGLCLLSVGTALIKSRKDENTKG</sequence>
<keyword evidence="2" id="KW-0964">Secreted</keyword>
<proteinExistence type="predicted"/>
<dbReference type="InterPro" id="IPR032675">
    <property type="entry name" value="LRR_dom_sf"/>
</dbReference>
<evidence type="ECO:0000313" key="8">
    <source>
        <dbReference type="Proteomes" id="UP000071765"/>
    </source>
</evidence>
<dbReference type="Pfam" id="PF04650">
    <property type="entry name" value="YSIRK_signal"/>
    <property type="match status" value="1"/>
</dbReference>
<dbReference type="PROSITE" id="PS50847">
    <property type="entry name" value="GRAM_POS_ANCHORING"/>
    <property type="match status" value="1"/>
</dbReference>
<dbReference type="EMBL" id="FIIN01000003">
    <property type="protein sequence ID" value="CYV77428.1"/>
    <property type="molecule type" value="Genomic_DNA"/>
</dbReference>
<keyword evidence="3" id="KW-0732">Signal</keyword>
<organism evidence="7 8">
    <name type="scientific">Streptococcus suis</name>
    <dbReference type="NCBI Taxonomy" id="1307"/>
    <lineage>
        <taxon>Bacteria</taxon>
        <taxon>Bacillati</taxon>
        <taxon>Bacillota</taxon>
        <taxon>Bacilli</taxon>
        <taxon>Lactobacillales</taxon>
        <taxon>Streptococcaceae</taxon>
        <taxon>Streptococcus</taxon>
    </lineage>
</organism>
<dbReference type="Proteomes" id="UP000071765">
    <property type="component" value="Unassembled WGS sequence"/>
</dbReference>
<evidence type="ECO:0000259" key="6">
    <source>
        <dbReference type="PROSITE" id="PS50847"/>
    </source>
</evidence>
<dbReference type="InterPro" id="IPR053139">
    <property type="entry name" value="Surface_bspA-like"/>
</dbReference>
<dbReference type="Gene3D" id="2.60.40.4270">
    <property type="entry name" value="Listeria-Bacteroides repeat domain"/>
    <property type="match status" value="1"/>
</dbReference>
<feature type="region of interest" description="Disordered" evidence="5">
    <location>
        <begin position="1347"/>
        <end position="1372"/>
    </location>
</feature>
<evidence type="ECO:0000256" key="2">
    <source>
        <dbReference type="ARBA" id="ARBA00022525"/>
    </source>
</evidence>
<evidence type="ECO:0000256" key="1">
    <source>
        <dbReference type="ARBA" id="ARBA00022512"/>
    </source>
</evidence>
<dbReference type="NCBIfam" id="TIGR01167">
    <property type="entry name" value="LPXTG_anchor"/>
    <property type="match status" value="1"/>
</dbReference>
<dbReference type="Gene3D" id="3.80.10.10">
    <property type="entry name" value="Ribonuclease Inhibitor"/>
    <property type="match status" value="8"/>
</dbReference>